<dbReference type="AlphaFoldDB" id="A0A428N523"/>
<feature type="domain" description="Cupin type-2" evidence="1">
    <location>
        <begin position="54"/>
        <end position="106"/>
    </location>
</feature>
<dbReference type="InterPro" id="IPR047121">
    <property type="entry name" value="YjiB-like"/>
</dbReference>
<dbReference type="SUPFAM" id="SSF51182">
    <property type="entry name" value="RmlC-like cupins"/>
    <property type="match status" value="1"/>
</dbReference>
<dbReference type="CDD" id="cd02219">
    <property type="entry name" value="cupin_YjlB-like"/>
    <property type="match status" value="1"/>
</dbReference>
<dbReference type="InterPro" id="IPR013096">
    <property type="entry name" value="Cupin_2"/>
</dbReference>
<dbReference type="Proteomes" id="UP000275076">
    <property type="component" value="Unassembled WGS sequence"/>
</dbReference>
<organism evidence="2 3">
    <name type="scientific">Salibacterium salarium</name>
    <dbReference type="NCBI Taxonomy" id="284579"/>
    <lineage>
        <taxon>Bacteria</taxon>
        <taxon>Bacillati</taxon>
        <taxon>Bacillota</taxon>
        <taxon>Bacilli</taxon>
        <taxon>Bacillales</taxon>
        <taxon>Bacillaceae</taxon>
    </lineage>
</organism>
<gene>
    <name evidence="2" type="ORF">D7Z54_10280</name>
</gene>
<dbReference type="RefSeq" id="WP_125555757.1">
    <property type="nucleotide sequence ID" value="NZ_RBVX01000008.1"/>
</dbReference>
<keyword evidence="3" id="KW-1185">Reference proteome</keyword>
<reference evidence="2 3" key="1">
    <citation type="submission" date="2018-10" db="EMBL/GenBank/DDBJ databases">
        <title>Draft genome sequence of Bacillus salarius IM0101, isolated from a hypersaline soil in Inner Mongolia, China.</title>
        <authorList>
            <person name="Yamprayoonswat W."/>
            <person name="Boonvisut S."/>
            <person name="Jumpathong W."/>
            <person name="Sittihan S."/>
            <person name="Ruangsuj P."/>
            <person name="Wanthongcharoen S."/>
            <person name="Thongpramul N."/>
            <person name="Pimmason S."/>
            <person name="Yu B."/>
            <person name="Yasawong M."/>
        </authorList>
    </citation>
    <scope>NUCLEOTIDE SEQUENCE [LARGE SCALE GENOMIC DNA]</scope>
    <source>
        <strain evidence="2 3">IM0101</strain>
    </source>
</reference>
<dbReference type="InterPro" id="IPR014710">
    <property type="entry name" value="RmlC-like_jellyroll"/>
</dbReference>
<dbReference type="PANTHER" id="PTHR36448:SF2">
    <property type="entry name" value="CUPIN TYPE-1 DOMAIN-CONTAINING PROTEIN"/>
    <property type="match status" value="1"/>
</dbReference>
<name>A0A428N523_9BACI</name>
<sequence length="171" mass="19194">MKKDQITKMIFTDDGEIPNNKELPVLLYSGAFAENPDECRETFNQNNWKNSWAGGVFDYHHYHSNAHEVLGIINGKIKLKIGGRKGTTFDLKTGDVVVLPAGTGHKEMSSSFEFEVIGAYPNGLDYNLKTGDASERPEVLDDIKNVPFPDQDPVYGKDGPLMKIWTEEEEE</sequence>
<dbReference type="Gene3D" id="2.60.120.10">
    <property type="entry name" value="Jelly Rolls"/>
    <property type="match status" value="1"/>
</dbReference>
<evidence type="ECO:0000259" key="1">
    <source>
        <dbReference type="Pfam" id="PF07883"/>
    </source>
</evidence>
<dbReference type="PIRSF" id="PIRSF019307">
    <property type="entry name" value="UCP019307"/>
    <property type="match status" value="1"/>
</dbReference>
<comment type="caution">
    <text evidence="2">The sequence shown here is derived from an EMBL/GenBank/DDBJ whole genome shotgun (WGS) entry which is preliminary data.</text>
</comment>
<accession>A0A428N523</accession>
<dbReference type="InterPro" id="IPR011051">
    <property type="entry name" value="RmlC_Cupin_sf"/>
</dbReference>
<dbReference type="InterPro" id="IPR014500">
    <property type="entry name" value="UCP019307_cupin"/>
</dbReference>
<dbReference type="Pfam" id="PF07883">
    <property type="entry name" value="Cupin_2"/>
    <property type="match status" value="1"/>
</dbReference>
<dbReference type="OrthoDB" id="9791759at2"/>
<protein>
    <submittedName>
        <fullName evidence="2">Cupin domain-containing protein</fullName>
    </submittedName>
</protein>
<evidence type="ECO:0000313" key="3">
    <source>
        <dbReference type="Proteomes" id="UP000275076"/>
    </source>
</evidence>
<evidence type="ECO:0000313" key="2">
    <source>
        <dbReference type="EMBL" id="RSL33352.1"/>
    </source>
</evidence>
<dbReference type="EMBL" id="RBVX01000008">
    <property type="protein sequence ID" value="RSL33352.1"/>
    <property type="molecule type" value="Genomic_DNA"/>
</dbReference>
<dbReference type="PANTHER" id="PTHR36448">
    <property type="entry name" value="BLR7373 PROTEIN"/>
    <property type="match status" value="1"/>
</dbReference>
<proteinExistence type="predicted"/>